<dbReference type="OrthoDB" id="79514at2759"/>
<dbReference type="PANTHER" id="PTHR14270:SF0">
    <property type="entry name" value="NONSENSE-MEDIATED MRNA DECAY FACTOR SMG9"/>
    <property type="match status" value="1"/>
</dbReference>
<dbReference type="GO" id="GO:0000184">
    <property type="term" value="P:nuclear-transcribed mRNA catabolic process, nonsense-mediated decay"/>
    <property type="evidence" value="ECO:0007669"/>
    <property type="project" value="InterPro"/>
</dbReference>
<feature type="compositionally biased region" description="Basic and acidic residues" evidence="1">
    <location>
        <begin position="293"/>
        <end position="306"/>
    </location>
</feature>
<feature type="compositionally biased region" description="Basic and acidic residues" evidence="1">
    <location>
        <begin position="201"/>
        <end position="222"/>
    </location>
</feature>
<keyword evidence="3" id="KW-1185">Reference proteome</keyword>
<accession>A0A9P6Q531</accession>
<proteinExistence type="predicted"/>
<dbReference type="InterPro" id="IPR039177">
    <property type="entry name" value="SMG9"/>
</dbReference>
<organism evidence="2 3">
    <name type="scientific">Mortierella polycephala</name>
    <dbReference type="NCBI Taxonomy" id="41804"/>
    <lineage>
        <taxon>Eukaryota</taxon>
        <taxon>Fungi</taxon>
        <taxon>Fungi incertae sedis</taxon>
        <taxon>Mucoromycota</taxon>
        <taxon>Mortierellomycotina</taxon>
        <taxon>Mortierellomycetes</taxon>
        <taxon>Mortierellales</taxon>
        <taxon>Mortierellaceae</taxon>
        <taxon>Mortierella</taxon>
    </lineage>
</organism>
<dbReference type="EMBL" id="JAAAJA010000176">
    <property type="protein sequence ID" value="KAG0259751.1"/>
    <property type="molecule type" value="Genomic_DNA"/>
</dbReference>
<feature type="compositionally biased region" description="Low complexity" evidence="1">
    <location>
        <begin position="73"/>
        <end position="112"/>
    </location>
</feature>
<evidence type="ECO:0000256" key="1">
    <source>
        <dbReference type="SAM" id="MobiDB-lite"/>
    </source>
</evidence>
<feature type="region of interest" description="Disordered" evidence="1">
    <location>
        <begin position="619"/>
        <end position="676"/>
    </location>
</feature>
<feature type="compositionally biased region" description="Low complexity" evidence="1">
    <location>
        <begin position="177"/>
        <end position="199"/>
    </location>
</feature>
<evidence type="ECO:0000313" key="2">
    <source>
        <dbReference type="EMBL" id="KAG0259751.1"/>
    </source>
</evidence>
<evidence type="ECO:0000313" key="3">
    <source>
        <dbReference type="Proteomes" id="UP000726737"/>
    </source>
</evidence>
<dbReference type="AlphaFoldDB" id="A0A9P6Q531"/>
<feature type="region of interest" description="Disordered" evidence="1">
    <location>
        <begin position="701"/>
        <end position="723"/>
    </location>
</feature>
<gene>
    <name evidence="2" type="primary">SMG9</name>
    <name evidence="2" type="ORF">BG011_002400</name>
</gene>
<feature type="compositionally biased region" description="Low complexity" evidence="1">
    <location>
        <begin position="140"/>
        <end position="158"/>
    </location>
</feature>
<feature type="region of interest" description="Disordered" evidence="1">
    <location>
        <begin position="1"/>
        <end position="376"/>
    </location>
</feature>
<comment type="caution">
    <text evidence="2">The sequence shown here is derived from an EMBL/GenBank/DDBJ whole genome shotgun (WGS) entry which is preliminary data.</text>
</comment>
<feature type="compositionally biased region" description="Polar residues" evidence="1">
    <location>
        <begin position="263"/>
        <end position="278"/>
    </location>
</feature>
<feature type="compositionally biased region" description="Polar residues" evidence="1">
    <location>
        <begin position="619"/>
        <end position="646"/>
    </location>
</feature>
<feature type="compositionally biased region" description="Low complexity" evidence="1">
    <location>
        <begin position="238"/>
        <end position="254"/>
    </location>
</feature>
<feature type="compositionally biased region" description="Basic residues" evidence="1">
    <location>
        <begin position="18"/>
        <end position="30"/>
    </location>
</feature>
<dbReference type="PANTHER" id="PTHR14270">
    <property type="entry name" value="NONSENSE-MEDIATED MRNA DECAY FACTOR SMG9"/>
    <property type="match status" value="1"/>
</dbReference>
<reference evidence="2" key="1">
    <citation type="journal article" date="2020" name="Fungal Divers.">
        <title>Resolving the Mortierellaceae phylogeny through synthesis of multi-gene phylogenetics and phylogenomics.</title>
        <authorList>
            <person name="Vandepol N."/>
            <person name="Liber J."/>
            <person name="Desiro A."/>
            <person name="Na H."/>
            <person name="Kennedy M."/>
            <person name="Barry K."/>
            <person name="Grigoriev I.V."/>
            <person name="Miller A.N."/>
            <person name="O'Donnell K."/>
            <person name="Stajich J.E."/>
            <person name="Bonito G."/>
        </authorList>
    </citation>
    <scope>NUCLEOTIDE SEQUENCE</scope>
    <source>
        <strain evidence="2">KOD948</strain>
    </source>
</reference>
<protein>
    <submittedName>
        <fullName evidence="2">Smg-9, nonsense mediated mRNA decay factor</fullName>
    </submittedName>
</protein>
<dbReference type="Proteomes" id="UP000726737">
    <property type="component" value="Unassembled WGS sequence"/>
</dbReference>
<feature type="compositionally biased region" description="Low complexity" evidence="1">
    <location>
        <begin position="331"/>
        <end position="348"/>
    </location>
</feature>
<sequence length="831" mass="90884">MHRNSSSRNAAGGDQRSGRGHGQGHGHGHGNGHGQNGGAAPPFKLLTRGAGQKDPDTDSPRPGMLSSGGGGLQQSQQQQYSQQQQQQPYPAYSQAYQSPYGLQQQQQTQPTLRPSMSRMPQAPQGQTHTGPPSGLGGMSMGMNIGMGMMNNNNNNNNNAPAVRGAVPGSMSGNGVGQQQQQQQQQKSQPTQQLSQTQTSESDAKESKPRRERRERGRRERSSRQSQQQNDSSRDDHQSGSSSDGLKPQQQQQQQTHRVIVDPNSFQRQILQPNPNSSGGVERKLMIPGSHGRGAGERCDEDTRGSEPKSSSRRQVPAGRTVYSWQGTNPTQQQQQQMQQQPQQQQQYQALRGPAGPYSQPGLRDVRSIGGAHSAGGPMSAGGRLLQLAPVLALPPPMSSHSVKLMNENGKILDGVEQPPQMAAVAGFQTSGIDMYVTPERMILLDTEPIFCLSNLENALRNERIADGVPVDIWLDHQAMAMATFLMSVCNVVMVMVEDGAGASSRVFKLLQRVEVFMKALSQSSTLNNTAHAVNSGVGGQPSIAQDGFQRDGLGDWCADIVLVLNKVPVMKFGMEHYQRSATEQAYVLQHSNLQLFGSINMTGIYSRFEDAFKATASSNVNHGTKSQRKQLSAQSSGIESPLSDTDNTQDKEANAASNEQERQQQQQQQEQQEQHLDQRFIDERKTAQHLNLVLLPLDSTMSHSNNSSTTVSPHASPSSPSNSLQAAMASISISFNRENILGGSFNSPDHDIFATLVQDQERWKVWTKGLRNKILSFSMRPQGGPALGPRNRPGLVSEREWLRYANRTWETIRKASFLAEYVRAAKLSREG</sequence>
<name>A0A9P6Q531_9FUNG</name>